<feature type="transmembrane region" description="Helical" evidence="3">
    <location>
        <begin position="117"/>
        <end position="137"/>
    </location>
</feature>
<feature type="transmembrane region" description="Helical" evidence="3">
    <location>
        <begin position="305"/>
        <end position="327"/>
    </location>
</feature>
<feature type="transmembrane region" description="Helical" evidence="3">
    <location>
        <begin position="144"/>
        <end position="165"/>
    </location>
</feature>
<dbReference type="Proteomes" id="UP000317178">
    <property type="component" value="Chromosome"/>
</dbReference>
<organism evidence="4 5">
    <name type="scientific">Polystyrenella longa</name>
    <dbReference type="NCBI Taxonomy" id="2528007"/>
    <lineage>
        <taxon>Bacteria</taxon>
        <taxon>Pseudomonadati</taxon>
        <taxon>Planctomycetota</taxon>
        <taxon>Planctomycetia</taxon>
        <taxon>Planctomycetales</taxon>
        <taxon>Planctomycetaceae</taxon>
        <taxon>Polystyrenella</taxon>
    </lineage>
</organism>
<feature type="transmembrane region" description="Helical" evidence="3">
    <location>
        <begin position="37"/>
        <end position="58"/>
    </location>
</feature>
<evidence type="ECO:0000313" key="5">
    <source>
        <dbReference type="Proteomes" id="UP000317178"/>
    </source>
</evidence>
<dbReference type="RefSeq" id="WP_144998255.1">
    <property type="nucleotide sequence ID" value="NZ_CP036281.1"/>
</dbReference>
<keyword evidence="5" id="KW-1185">Reference proteome</keyword>
<feature type="transmembrane region" description="Helical" evidence="3">
    <location>
        <begin position="199"/>
        <end position="222"/>
    </location>
</feature>
<proteinExistence type="predicted"/>
<dbReference type="KEGG" id="plon:Pla110_40010"/>
<dbReference type="EMBL" id="CP036281">
    <property type="protein sequence ID" value="QDU82246.1"/>
    <property type="molecule type" value="Genomic_DNA"/>
</dbReference>
<dbReference type="PANTHER" id="PTHR44227">
    <property type="match status" value="1"/>
</dbReference>
<feature type="transmembrane region" description="Helical" evidence="3">
    <location>
        <begin position="171"/>
        <end position="187"/>
    </location>
</feature>
<evidence type="ECO:0000313" key="4">
    <source>
        <dbReference type="EMBL" id="QDU82246.1"/>
    </source>
</evidence>
<evidence type="ECO:0000256" key="2">
    <source>
        <dbReference type="ARBA" id="ARBA00022803"/>
    </source>
</evidence>
<reference evidence="4 5" key="1">
    <citation type="submission" date="2019-02" db="EMBL/GenBank/DDBJ databases">
        <title>Deep-cultivation of Planctomycetes and their phenomic and genomic characterization uncovers novel biology.</title>
        <authorList>
            <person name="Wiegand S."/>
            <person name="Jogler M."/>
            <person name="Boedeker C."/>
            <person name="Pinto D."/>
            <person name="Vollmers J."/>
            <person name="Rivas-Marin E."/>
            <person name="Kohn T."/>
            <person name="Peeters S.H."/>
            <person name="Heuer A."/>
            <person name="Rast P."/>
            <person name="Oberbeckmann S."/>
            <person name="Bunk B."/>
            <person name="Jeske O."/>
            <person name="Meyerdierks A."/>
            <person name="Storesund J.E."/>
            <person name="Kallscheuer N."/>
            <person name="Luecker S."/>
            <person name="Lage O.M."/>
            <person name="Pohl T."/>
            <person name="Merkel B.J."/>
            <person name="Hornburger P."/>
            <person name="Mueller R.-W."/>
            <person name="Bruemmer F."/>
            <person name="Labrenz M."/>
            <person name="Spormann A.M."/>
            <person name="Op den Camp H."/>
            <person name="Overmann J."/>
            <person name="Amann R."/>
            <person name="Jetten M.S.M."/>
            <person name="Mascher T."/>
            <person name="Medema M.H."/>
            <person name="Devos D.P."/>
            <person name="Kaster A.-K."/>
            <person name="Ovreas L."/>
            <person name="Rohde M."/>
            <person name="Galperin M.Y."/>
            <person name="Jogler C."/>
        </authorList>
    </citation>
    <scope>NUCLEOTIDE SEQUENCE [LARGE SCALE GENOMIC DNA]</scope>
    <source>
        <strain evidence="4 5">Pla110</strain>
    </source>
</reference>
<evidence type="ECO:0000256" key="3">
    <source>
        <dbReference type="SAM" id="Phobius"/>
    </source>
</evidence>
<keyword evidence="3" id="KW-0472">Membrane</keyword>
<accession>A0A518CSQ3</accession>
<name>A0A518CSQ3_9PLAN</name>
<keyword evidence="3" id="KW-0812">Transmembrane</keyword>
<gene>
    <name evidence="4" type="ORF">Pla110_40010</name>
</gene>
<feature type="transmembrane region" description="Helical" evidence="3">
    <location>
        <begin position="412"/>
        <end position="433"/>
    </location>
</feature>
<feature type="transmembrane region" description="Helical" evidence="3">
    <location>
        <begin position="334"/>
        <end position="352"/>
    </location>
</feature>
<dbReference type="OrthoDB" id="9797765at2"/>
<evidence type="ECO:0008006" key="6">
    <source>
        <dbReference type="Google" id="ProtNLM"/>
    </source>
</evidence>
<keyword evidence="1" id="KW-0677">Repeat</keyword>
<evidence type="ECO:0000256" key="1">
    <source>
        <dbReference type="ARBA" id="ARBA00022737"/>
    </source>
</evidence>
<keyword evidence="3" id="KW-1133">Transmembrane helix</keyword>
<keyword evidence="2" id="KW-0802">TPR repeat</keyword>
<dbReference type="AlphaFoldDB" id="A0A518CSQ3"/>
<sequence>MSIATRPETDSTQSEKPDVNPGRLWGALVERLGGLRVVSPACCLILLTIACFGPAITYDFVNWDDPWYVVDNEMIKSWAPGNLYQIATEIAIRNYAPLNLYSYLVDHTLWGLWPGGYHLTNILLHAMNAALVYVLLLRFVPNRTVAFVAAALFAVHPVHVESVVWISSRKGLLSATFMLASLLCWLRPERTTRQEIWGLSFLVLALLTKIIAVMVPPIVLLYDVFIVKKTKSESVARQFIPGLLAAWLLIINMSAQNSELGGVRGHLDLSRLEILQIDAVILWHYVGMLLWPQNLSVLYDPATSGLGGMVWLAIAGWGLVASGAWCLRNRLPQFGWALAIMLLCLLPVLNLFPITTLMNDRYLYLPSIPFFALLAAALSQCVGWIGQRLGEAIESRRALLDSALSDPNRVRWAFLMTGLLLVVTYTSKTAAYMPVWRNGMSLWTYTIEQVPQLAVVQIQMANTLHAEGETQAAISHLEYALANCSPDQLDRQRIEQKLSDWQKN</sequence>
<dbReference type="PANTHER" id="PTHR44227:SF3">
    <property type="entry name" value="PROTEIN O-MANNOSYL-TRANSFERASE TMTC4"/>
    <property type="match status" value="1"/>
</dbReference>
<dbReference type="InterPro" id="IPR052346">
    <property type="entry name" value="O-mannosyl-transferase_TMTC"/>
</dbReference>
<protein>
    <recommendedName>
        <fullName evidence="6">Glycosyltransferase RgtA/B/C/D-like domain-containing protein</fullName>
    </recommendedName>
</protein>